<reference evidence="4" key="1">
    <citation type="journal article" date="2023" name="GigaByte">
        <title>Genome assembly of the bearded iris, Iris pallida Lam.</title>
        <authorList>
            <person name="Bruccoleri R.E."/>
            <person name="Oakeley E.J."/>
            <person name="Faust A.M.E."/>
            <person name="Altorfer M."/>
            <person name="Dessus-Babus S."/>
            <person name="Burckhardt D."/>
            <person name="Oertli M."/>
            <person name="Naumann U."/>
            <person name="Petersen F."/>
            <person name="Wong J."/>
        </authorList>
    </citation>
    <scope>NUCLEOTIDE SEQUENCE</scope>
    <source>
        <strain evidence="4">GSM-AAB239-AS_SAM_17_03QT</strain>
    </source>
</reference>
<keyword evidence="5" id="KW-1185">Reference proteome</keyword>
<comment type="similarity">
    <text evidence="1">Belongs to the GeBP family.</text>
</comment>
<organism evidence="4 5">
    <name type="scientific">Iris pallida</name>
    <name type="common">Sweet iris</name>
    <dbReference type="NCBI Taxonomy" id="29817"/>
    <lineage>
        <taxon>Eukaryota</taxon>
        <taxon>Viridiplantae</taxon>
        <taxon>Streptophyta</taxon>
        <taxon>Embryophyta</taxon>
        <taxon>Tracheophyta</taxon>
        <taxon>Spermatophyta</taxon>
        <taxon>Magnoliopsida</taxon>
        <taxon>Liliopsida</taxon>
        <taxon>Asparagales</taxon>
        <taxon>Iridaceae</taxon>
        <taxon>Iridoideae</taxon>
        <taxon>Irideae</taxon>
        <taxon>Iris</taxon>
    </lineage>
</organism>
<dbReference type="GO" id="GO:0005634">
    <property type="term" value="C:nucleus"/>
    <property type="evidence" value="ECO:0007669"/>
    <property type="project" value="TreeGrafter"/>
</dbReference>
<evidence type="ECO:0000256" key="2">
    <source>
        <dbReference type="SAM" id="MobiDB-lite"/>
    </source>
</evidence>
<dbReference type="InterPro" id="IPR053932">
    <property type="entry name" value="GeBP-like_DBD"/>
</dbReference>
<evidence type="ECO:0000259" key="3">
    <source>
        <dbReference type="Pfam" id="PF04504"/>
    </source>
</evidence>
<dbReference type="PANTHER" id="PTHR31662">
    <property type="entry name" value="BNAANNG10740D PROTEIN-RELATED"/>
    <property type="match status" value="1"/>
</dbReference>
<dbReference type="EMBL" id="JANAVB010015600">
    <property type="protein sequence ID" value="KAJ6832883.1"/>
    <property type="molecule type" value="Genomic_DNA"/>
</dbReference>
<feature type="region of interest" description="Disordered" evidence="2">
    <location>
        <begin position="1"/>
        <end position="84"/>
    </location>
</feature>
<feature type="compositionally biased region" description="Low complexity" evidence="2">
    <location>
        <begin position="183"/>
        <end position="199"/>
    </location>
</feature>
<dbReference type="Pfam" id="PF04504">
    <property type="entry name" value="GeBP-like_DBD"/>
    <property type="match status" value="1"/>
</dbReference>
<feature type="compositionally biased region" description="Acidic residues" evidence="2">
    <location>
        <begin position="51"/>
        <end position="67"/>
    </location>
</feature>
<evidence type="ECO:0000256" key="1">
    <source>
        <dbReference type="ARBA" id="ARBA00010820"/>
    </source>
</evidence>
<proteinExistence type="inferred from homology"/>
<dbReference type="Proteomes" id="UP001140949">
    <property type="component" value="Unassembled WGS sequence"/>
</dbReference>
<accession>A0AAX6GWK7</accession>
<evidence type="ECO:0000313" key="5">
    <source>
        <dbReference type="Proteomes" id="UP001140949"/>
    </source>
</evidence>
<feature type="compositionally biased region" description="Pro residues" evidence="2">
    <location>
        <begin position="25"/>
        <end position="40"/>
    </location>
</feature>
<feature type="compositionally biased region" description="Pro residues" evidence="2">
    <location>
        <begin position="71"/>
        <end position="82"/>
    </location>
</feature>
<name>A0AAX6GWK7_IRIPA</name>
<dbReference type="PANTHER" id="PTHR31662:SF8">
    <property type="entry name" value="EXPRESSED PROTEIN"/>
    <property type="match status" value="1"/>
</dbReference>
<evidence type="ECO:0000313" key="4">
    <source>
        <dbReference type="EMBL" id="KAJ6832883.1"/>
    </source>
</evidence>
<feature type="domain" description="Glabrous enhancer-binding protein-like DBD" evidence="3">
    <location>
        <begin position="84"/>
        <end position="178"/>
    </location>
</feature>
<feature type="region of interest" description="Disordered" evidence="2">
    <location>
        <begin position="183"/>
        <end position="235"/>
    </location>
</feature>
<dbReference type="AlphaFoldDB" id="A0AAX6GWK7"/>
<sequence length="346" mass="38320">MATPTPIPTHTQSSARKLPIKRKTPPQPPNPINNPNPNFPVVPSNNGSADPSEEDYEFEDDDYDELDLNPNPSPNPPPPPPFKFHRIWSEPDELRFLQGLLGCRPQGLVFPRDLNLFYDRFSDSMPQPYTRSQLSEKLRRLRKKYRVISARFARGTQDPSRLAPHDRDLLHLCTRLWHPDHASASPFSAPDPAAGPSSRGNRRRRANPRAPAPPGLPSGGSVGESETEDDVPGTAPALPAAAAAAAVAAAGPGEGEKKIEYLAAKMVLDVFDRSLVETRTGLERGDGDGAGDELARRWREQRVAELDAFARRLRLVLDRSLVCVAKRMVSLFSTVVLHVERSWWCS</sequence>
<reference evidence="4" key="2">
    <citation type="submission" date="2023-04" db="EMBL/GenBank/DDBJ databases">
        <authorList>
            <person name="Bruccoleri R.E."/>
            <person name="Oakeley E.J."/>
            <person name="Faust A.-M."/>
            <person name="Dessus-Babus S."/>
            <person name="Altorfer M."/>
            <person name="Burckhardt D."/>
            <person name="Oertli M."/>
            <person name="Naumann U."/>
            <person name="Petersen F."/>
            <person name="Wong J."/>
        </authorList>
    </citation>
    <scope>NUCLEOTIDE SEQUENCE</scope>
    <source>
        <strain evidence="4">GSM-AAB239-AS_SAM_17_03QT</strain>
        <tissue evidence="4">Leaf</tissue>
    </source>
</reference>
<comment type="caution">
    <text evidence="4">The sequence shown here is derived from an EMBL/GenBank/DDBJ whole genome shotgun (WGS) entry which is preliminary data.</text>
</comment>
<gene>
    <name evidence="4" type="ORF">M6B38_342110</name>
</gene>
<dbReference type="InterPro" id="IPR007592">
    <property type="entry name" value="GEBP"/>
</dbReference>
<protein>
    <submittedName>
        <fullName evidence="4">Hypermethylated in cancer 1 protein</fullName>
    </submittedName>
</protein>
<dbReference type="GO" id="GO:0006355">
    <property type="term" value="P:regulation of DNA-templated transcription"/>
    <property type="evidence" value="ECO:0007669"/>
    <property type="project" value="InterPro"/>
</dbReference>